<comment type="caution">
    <text evidence="4">Lacks conserved residue(s) required for the propagation of feature annotation.</text>
</comment>
<reference evidence="6 7" key="1">
    <citation type="journal article" date="2019" name="Sci. Rep.">
        <title>Orb-weaving spider Araneus ventricosus genome elucidates the spidroin gene catalogue.</title>
        <authorList>
            <person name="Kono N."/>
            <person name="Nakamura H."/>
            <person name="Ohtoshi R."/>
            <person name="Moran D.A.P."/>
            <person name="Shinohara A."/>
            <person name="Yoshida Y."/>
            <person name="Fujiwara M."/>
            <person name="Mori M."/>
            <person name="Tomita M."/>
            <person name="Arakawa K."/>
        </authorList>
    </citation>
    <scope>NUCLEOTIDE SEQUENCE [LARGE SCALE GENOMIC DNA]</scope>
</reference>
<dbReference type="SUPFAM" id="SSF57535">
    <property type="entry name" value="Complement control module/SCR domain"/>
    <property type="match status" value="3"/>
</dbReference>
<name>A0A4Y2U7S2_ARAVE</name>
<keyword evidence="4" id="KW-0768">Sushi</keyword>
<dbReference type="Gene3D" id="2.10.70.10">
    <property type="entry name" value="Complement Module, domain 1"/>
    <property type="match status" value="3"/>
</dbReference>
<evidence type="ECO:0000256" key="4">
    <source>
        <dbReference type="PROSITE-ProRule" id="PRU00302"/>
    </source>
</evidence>
<feature type="domain" description="Sushi" evidence="5">
    <location>
        <begin position="319"/>
        <end position="386"/>
    </location>
</feature>
<dbReference type="CDD" id="cd00033">
    <property type="entry name" value="CCP"/>
    <property type="match status" value="2"/>
</dbReference>
<evidence type="ECO:0000259" key="5">
    <source>
        <dbReference type="PROSITE" id="PS50923"/>
    </source>
</evidence>
<feature type="domain" description="Sushi" evidence="5">
    <location>
        <begin position="160"/>
        <end position="228"/>
    </location>
</feature>
<dbReference type="InterPro" id="IPR000436">
    <property type="entry name" value="Sushi_SCR_CCP_dom"/>
</dbReference>
<dbReference type="PANTHER" id="PTHR45656">
    <property type="entry name" value="PROTEIN CBR-CLEC-78"/>
    <property type="match status" value="1"/>
</dbReference>
<dbReference type="EMBL" id="BGPR01034617">
    <property type="protein sequence ID" value="GBO09065.1"/>
    <property type="molecule type" value="Genomic_DNA"/>
</dbReference>
<sequence length="497" mass="54961">SGCLELPVTSLLLANCSSSKNADYFPLGTICNYTCEDEYVIPTSSLLKSVKMCIAHEEWNNSLMPTCIYQSPPIPVDDSCINRSTVIEDISTFQIPVPKFKSSSGKVEVNCEPQNISEFGIYFINCTAFDPELRTQSHCIFELEILKVNVITEPSKEEILGCPQLPIILSASLACTAAKNGELFPIGTVCSYNCDEGYAFPTSSLEHAEKNCIDHEKWESTVSPVCIYLVPPVAEADSCLDYSVTVEDLATFQYNVPQFRSANGATIKAECKPATITEYGEQNISCSAYDPELRVNGSCSFILDVQIPNNVAALSAEEISCSYPEKIENGDIHCNSTISKLYSVGTICKIVCNDGFTLPASQLNMSISVCLSDGEWNVSSNPFCLKSEPPILVSGCENSTVYTSDLPLVNIPLPIFYTSQNTSVYVTCLPETFEDYGEYEVFCTAHDLELDNSTKCKFYLDLMNNKSETTSAEEYSEIFSTTEQPCKYTYWLLKYLQ</sequence>
<keyword evidence="2" id="KW-0677">Repeat</keyword>
<evidence type="ECO:0000313" key="6">
    <source>
        <dbReference type="EMBL" id="GBO09065.1"/>
    </source>
</evidence>
<dbReference type="InterPro" id="IPR035976">
    <property type="entry name" value="Sushi/SCR/CCP_sf"/>
</dbReference>
<evidence type="ECO:0000256" key="1">
    <source>
        <dbReference type="ARBA" id="ARBA00022729"/>
    </source>
</evidence>
<dbReference type="SMART" id="SM00032">
    <property type="entry name" value="CCP"/>
    <property type="match status" value="3"/>
</dbReference>
<gene>
    <name evidence="6" type="ORF">AVEN_241373_1</name>
</gene>
<accession>A0A4Y2U7S2</accession>
<proteinExistence type="predicted"/>
<evidence type="ECO:0000256" key="2">
    <source>
        <dbReference type="ARBA" id="ARBA00022737"/>
    </source>
</evidence>
<evidence type="ECO:0000256" key="3">
    <source>
        <dbReference type="ARBA" id="ARBA00023157"/>
    </source>
</evidence>
<dbReference type="Proteomes" id="UP000499080">
    <property type="component" value="Unassembled WGS sequence"/>
</dbReference>
<comment type="caution">
    <text evidence="6">The sequence shown here is derived from an EMBL/GenBank/DDBJ whole genome shotgun (WGS) entry which is preliminary data.</text>
</comment>
<dbReference type="InterPro" id="IPR051277">
    <property type="entry name" value="SEZ6_CSMD_C4BPB_Regulators"/>
</dbReference>
<keyword evidence="1" id="KW-0732">Signal</keyword>
<dbReference type="OrthoDB" id="6413286at2759"/>
<evidence type="ECO:0000313" key="7">
    <source>
        <dbReference type="Proteomes" id="UP000499080"/>
    </source>
</evidence>
<protein>
    <recommendedName>
        <fullName evidence="5">Sushi domain-containing protein</fullName>
    </recommendedName>
</protein>
<dbReference type="AlphaFoldDB" id="A0A4Y2U7S2"/>
<dbReference type="PANTHER" id="PTHR45656:SF4">
    <property type="entry name" value="PROTEIN CBR-CLEC-78"/>
    <property type="match status" value="1"/>
</dbReference>
<organism evidence="6 7">
    <name type="scientific">Araneus ventricosus</name>
    <name type="common">Orbweaver spider</name>
    <name type="synonym">Epeira ventricosa</name>
    <dbReference type="NCBI Taxonomy" id="182803"/>
    <lineage>
        <taxon>Eukaryota</taxon>
        <taxon>Metazoa</taxon>
        <taxon>Ecdysozoa</taxon>
        <taxon>Arthropoda</taxon>
        <taxon>Chelicerata</taxon>
        <taxon>Arachnida</taxon>
        <taxon>Araneae</taxon>
        <taxon>Araneomorphae</taxon>
        <taxon>Entelegynae</taxon>
        <taxon>Araneoidea</taxon>
        <taxon>Araneidae</taxon>
        <taxon>Araneus</taxon>
    </lineage>
</organism>
<dbReference type="Pfam" id="PF00084">
    <property type="entry name" value="Sushi"/>
    <property type="match status" value="3"/>
</dbReference>
<feature type="non-terminal residue" evidence="6">
    <location>
        <position position="1"/>
    </location>
</feature>
<feature type="domain" description="Sushi" evidence="5">
    <location>
        <begin position="14"/>
        <end position="69"/>
    </location>
</feature>
<keyword evidence="7" id="KW-1185">Reference proteome</keyword>
<keyword evidence="3" id="KW-1015">Disulfide bond</keyword>
<dbReference type="PROSITE" id="PS50923">
    <property type="entry name" value="SUSHI"/>
    <property type="match status" value="3"/>
</dbReference>